<organism evidence="2 3">
    <name type="scientific">Blepharisma stoltei</name>
    <dbReference type="NCBI Taxonomy" id="1481888"/>
    <lineage>
        <taxon>Eukaryota</taxon>
        <taxon>Sar</taxon>
        <taxon>Alveolata</taxon>
        <taxon>Ciliophora</taxon>
        <taxon>Postciliodesmatophora</taxon>
        <taxon>Heterotrichea</taxon>
        <taxon>Heterotrichida</taxon>
        <taxon>Blepharismidae</taxon>
        <taxon>Blepharisma</taxon>
    </lineage>
</organism>
<name>A0AAU9JDC4_9CILI</name>
<evidence type="ECO:0000313" key="3">
    <source>
        <dbReference type="Proteomes" id="UP001162131"/>
    </source>
</evidence>
<feature type="region of interest" description="Disordered" evidence="1">
    <location>
        <begin position="51"/>
        <end position="87"/>
    </location>
</feature>
<evidence type="ECO:0000313" key="2">
    <source>
        <dbReference type="EMBL" id="CAG9319694.1"/>
    </source>
</evidence>
<comment type="caution">
    <text evidence="2">The sequence shown here is derived from an EMBL/GenBank/DDBJ whole genome shotgun (WGS) entry which is preliminary data.</text>
</comment>
<sequence>MELFNLSQDDLKEYYQFISHINEEILEQTNEKSLKYDYNFTKEEASKQYQRYHWNSSNQVETRENKNLNLDNKNSKLKKQDNAPLIS</sequence>
<dbReference type="Proteomes" id="UP001162131">
    <property type="component" value="Unassembled WGS sequence"/>
</dbReference>
<protein>
    <submittedName>
        <fullName evidence="2">Uncharacterized protein</fullName>
    </submittedName>
</protein>
<feature type="compositionally biased region" description="Polar residues" evidence="1">
    <location>
        <begin position="51"/>
        <end position="60"/>
    </location>
</feature>
<keyword evidence="3" id="KW-1185">Reference proteome</keyword>
<dbReference type="EMBL" id="CAJZBQ010000023">
    <property type="protein sequence ID" value="CAG9319694.1"/>
    <property type="molecule type" value="Genomic_DNA"/>
</dbReference>
<dbReference type="AlphaFoldDB" id="A0AAU9JDC4"/>
<gene>
    <name evidence="2" type="ORF">BSTOLATCC_MIC24244</name>
</gene>
<accession>A0AAU9JDC4</accession>
<proteinExistence type="predicted"/>
<reference evidence="2" key="1">
    <citation type="submission" date="2021-09" db="EMBL/GenBank/DDBJ databases">
        <authorList>
            <consortium name="AG Swart"/>
            <person name="Singh M."/>
            <person name="Singh A."/>
            <person name="Seah K."/>
            <person name="Emmerich C."/>
        </authorList>
    </citation>
    <scope>NUCLEOTIDE SEQUENCE</scope>
    <source>
        <strain evidence="2">ATCC30299</strain>
    </source>
</reference>
<evidence type="ECO:0000256" key="1">
    <source>
        <dbReference type="SAM" id="MobiDB-lite"/>
    </source>
</evidence>